<dbReference type="Pfam" id="PF01636">
    <property type="entry name" value="APH"/>
    <property type="match status" value="1"/>
</dbReference>
<gene>
    <name evidence="6" type="ORF">I0C86_18550</name>
</gene>
<evidence type="ECO:0000256" key="4">
    <source>
        <dbReference type="ARBA" id="ARBA00022842"/>
    </source>
</evidence>
<dbReference type="InterPro" id="IPR011009">
    <property type="entry name" value="Kinase-like_dom_sf"/>
</dbReference>
<organism evidence="6 7">
    <name type="scientific">Plantactinospora alkalitolerans</name>
    <dbReference type="NCBI Taxonomy" id="2789879"/>
    <lineage>
        <taxon>Bacteria</taxon>
        <taxon>Bacillati</taxon>
        <taxon>Actinomycetota</taxon>
        <taxon>Actinomycetes</taxon>
        <taxon>Micromonosporales</taxon>
        <taxon>Micromonosporaceae</taxon>
        <taxon>Plantactinospora</taxon>
    </lineage>
</organism>
<dbReference type="SUPFAM" id="SSF56112">
    <property type="entry name" value="Protein kinase-like (PK-like)"/>
    <property type="match status" value="1"/>
</dbReference>
<comment type="similarity">
    <text evidence="2">Belongs to the Nudix hydrolase family.</text>
</comment>
<name>A0ABS0GYD3_9ACTN</name>
<evidence type="ECO:0000313" key="6">
    <source>
        <dbReference type="EMBL" id="MBF9130944.1"/>
    </source>
</evidence>
<evidence type="ECO:0000259" key="5">
    <source>
        <dbReference type="PROSITE" id="PS51462"/>
    </source>
</evidence>
<dbReference type="InterPro" id="IPR015797">
    <property type="entry name" value="NUDIX_hydrolase-like_dom_sf"/>
</dbReference>
<dbReference type="InterPro" id="IPR000086">
    <property type="entry name" value="NUDIX_hydrolase_dom"/>
</dbReference>
<dbReference type="CDD" id="cd04685">
    <property type="entry name" value="NUDIX_Hydrolase"/>
    <property type="match status" value="1"/>
</dbReference>
<dbReference type="Gene3D" id="3.90.79.10">
    <property type="entry name" value="Nucleoside Triphosphate Pyrophosphohydrolase"/>
    <property type="match status" value="1"/>
</dbReference>
<reference evidence="6 7" key="1">
    <citation type="submission" date="2020-11" db="EMBL/GenBank/DDBJ databases">
        <title>A novel isolate from a Black sea contaminated sediment with potential to produce alkanes: Plantactinospora alkalitolerans sp. nov.</title>
        <authorList>
            <person name="Carro L."/>
            <person name="Veyisoglu A."/>
            <person name="Guven K."/>
            <person name="Schumann P."/>
            <person name="Klenk H.-P."/>
            <person name="Sahin N."/>
        </authorList>
    </citation>
    <scope>NUCLEOTIDE SEQUENCE [LARGE SCALE GENOMIC DNA]</scope>
    <source>
        <strain evidence="6 7">S1510</strain>
    </source>
</reference>
<dbReference type="PANTHER" id="PTHR43046:SF12">
    <property type="entry name" value="GDP-MANNOSE MANNOSYL HYDROLASE"/>
    <property type="match status" value="1"/>
</dbReference>
<dbReference type="SUPFAM" id="SSF55811">
    <property type="entry name" value="Nudix"/>
    <property type="match status" value="1"/>
</dbReference>
<dbReference type="PROSITE" id="PS00893">
    <property type="entry name" value="NUDIX_BOX"/>
    <property type="match status" value="1"/>
</dbReference>
<evidence type="ECO:0000256" key="2">
    <source>
        <dbReference type="ARBA" id="ARBA00005582"/>
    </source>
</evidence>
<dbReference type="InterPro" id="IPR020476">
    <property type="entry name" value="Nudix_hydrolase"/>
</dbReference>
<evidence type="ECO:0000256" key="3">
    <source>
        <dbReference type="ARBA" id="ARBA00022801"/>
    </source>
</evidence>
<dbReference type="InterPro" id="IPR020084">
    <property type="entry name" value="NUDIX_hydrolase_CS"/>
</dbReference>
<dbReference type="PRINTS" id="PR00502">
    <property type="entry name" value="NUDIXFAMILY"/>
</dbReference>
<evidence type="ECO:0000256" key="1">
    <source>
        <dbReference type="ARBA" id="ARBA00001946"/>
    </source>
</evidence>
<keyword evidence="7" id="KW-1185">Reference proteome</keyword>
<keyword evidence="3" id="KW-0378">Hydrolase</keyword>
<dbReference type="Pfam" id="PF00293">
    <property type="entry name" value="NUDIX"/>
    <property type="match status" value="1"/>
</dbReference>
<dbReference type="Proteomes" id="UP000638560">
    <property type="component" value="Unassembled WGS sequence"/>
</dbReference>
<keyword evidence="4" id="KW-0460">Magnesium</keyword>
<comment type="cofactor">
    <cofactor evidence="1">
        <name>Mg(2+)</name>
        <dbReference type="ChEBI" id="CHEBI:18420"/>
    </cofactor>
</comment>
<dbReference type="PROSITE" id="PS51462">
    <property type="entry name" value="NUDIX"/>
    <property type="match status" value="1"/>
</dbReference>
<sequence>MLTPPAGLPEDALRSTLARQWGLDVASLAYRPVGFGSHHWEIVDTGRVRWFVTVDDLEVKRHSLDEPLDAAFDRLRAALGTAARLREHGHPYVVAPVPTRDGEPVARLSDRFGVSLHRYVEGQSFEWGEFGTPGHRDAVLDVLIALHTAPAAVRDGALVDDFAIGHRDELESGLDGAEDVDGLGPYARPAADLLVEYAAPVRRLLARYDALVTIARAEPSRMVLTHGEPHPGNTMRVGGDWLLIDWETVLLAPPERDLWIVGAGDDSVLGAYADATGTAPLAAMLELYRIRWHLDDIAIEVSRFRSRHSGDAGDDESWKILRSVLEHVSDLPVEDDHQAPITRVPDHGTYRRRAARVLLLDAAGRVLLLRCLLDPEDPDAGHCWMVPGGGVNDGESLRQAAARELHEEVGLLVEPDELGEPVALTTGYANLGWAEGLFRDDFFWHRVDTHVVDISAMEPLERGSHVGHRWWPVDELARTDETVYPYELAPLLADLLAGGQPGQPVALPWHH</sequence>
<dbReference type="InterPro" id="IPR002575">
    <property type="entry name" value="Aminoglycoside_PTrfase"/>
</dbReference>
<accession>A0ABS0GYD3</accession>
<dbReference type="Gene3D" id="3.30.200.20">
    <property type="entry name" value="Phosphorylase Kinase, domain 1"/>
    <property type="match status" value="1"/>
</dbReference>
<feature type="domain" description="Nudix hydrolase" evidence="5">
    <location>
        <begin position="350"/>
        <end position="494"/>
    </location>
</feature>
<proteinExistence type="inferred from homology"/>
<dbReference type="Gene3D" id="1.20.58.840">
    <property type="match status" value="1"/>
</dbReference>
<evidence type="ECO:0000313" key="7">
    <source>
        <dbReference type="Proteomes" id="UP000638560"/>
    </source>
</evidence>
<dbReference type="RefSeq" id="WP_196202506.1">
    <property type="nucleotide sequence ID" value="NZ_JADPUN010000176.1"/>
</dbReference>
<dbReference type="PANTHER" id="PTHR43046">
    <property type="entry name" value="GDP-MANNOSE MANNOSYL HYDROLASE"/>
    <property type="match status" value="1"/>
</dbReference>
<protein>
    <submittedName>
        <fullName evidence="6">NUDIX domain-containing protein</fullName>
    </submittedName>
</protein>
<dbReference type="EMBL" id="JADPUN010000176">
    <property type="protein sequence ID" value="MBF9130944.1"/>
    <property type="molecule type" value="Genomic_DNA"/>
</dbReference>
<comment type="caution">
    <text evidence="6">The sequence shown here is derived from an EMBL/GenBank/DDBJ whole genome shotgun (WGS) entry which is preliminary data.</text>
</comment>
<dbReference type="Gene3D" id="1.10.510.10">
    <property type="entry name" value="Transferase(Phosphotransferase) domain 1"/>
    <property type="match status" value="1"/>
</dbReference>